<dbReference type="SUPFAM" id="SSF51261">
    <property type="entry name" value="Duplicated hybrid motif"/>
    <property type="match status" value="1"/>
</dbReference>
<reference evidence="5" key="1">
    <citation type="submission" date="2016-10" db="EMBL/GenBank/DDBJ databases">
        <authorList>
            <person name="Varghese N."/>
            <person name="Submissions S."/>
        </authorList>
    </citation>
    <scope>NUCLEOTIDE SEQUENCE [LARGE SCALE GENOMIC DNA]</scope>
    <source>
        <strain evidence="5">DSM 26424</strain>
    </source>
</reference>
<keyword evidence="4" id="KW-0378">Hydrolase</keyword>
<sequence>MIRTALVLALLAAPAAAQDQAQAARNAARALEEASVQLDAAESARDQVRALTQTVQAYEEGLAALRDGLREAAIRETELSRRLAAQEGEISQLLGVLSALGTASGPQALLHPDGPVGSARAGMMLASVTPGLAQEAQQLRADLTEVTDLRALQENAAATLRDGLAGVQTARTELSQAVADRTALPKRFTEDPVRTAILIAATETLEGFASGLSEIATNETPADLPPVAARRGSLPLPVRGEILRRAGEADAAGVSRPGIVVATRSRALVTTPAAATVRYSGPLLDYGLVTILEPQPDLLLVLAGLDTTYAQTGEILPEGAPVGLMGGDEPGTGEDPSPSREASGAGRTETLYIEVREGDAPVDPLEWFASDKG</sequence>
<evidence type="ECO:0000256" key="1">
    <source>
        <dbReference type="SAM" id="Coils"/>
    </source>
</evidence>
<gene>
    <name evidence="4" type="ORF">SAMN04487993_10234</name>
</gene>
<dbReference type="GO" id="GO:0016787">
    <property type="term" value="F:hydrolase activity"/>
    <property type="evidence" value="ECO:0007669"/>
    <property type="project" value="UniProtKB-KW"/>
</dbReference>
<evidence type="ECO:0000256" key="3">
    <source>
        <dbReference type="SAM" id="SignalP"/>
    </source>
</evidence>
<keyword evidence="1" id="KW-0175">Coiled coil</keyword>
<dbReference type="EMBL" id="FNEJ01000023">
    <property type="protein sequence ID" value="SDJ24471.1"/>
    <property type="molecule type" value="Genomic_DNA"/>
</dbReference>
<dbReference type="RefSeq" id="WP_089850562.1">
    <property type="nucleotide sequence ID" value="NZ_FNEJ01000023.1"/>
</dbReference>
<proteinExistence type="predicted"/>
<keyword evidence="3" id="KW-0732">Signal</keyword>
<dbReference type="STRING" id="555512.SAMN04487993_10234"/>
<feature type="coiled-coil region" evidence="1">
    <location>
        <begin position="24"/>
        <end position="61"/>
    </location>
</feature>
<evidence type="ECO:0000256" key="2">
    <source>
        <dbReference type="SAM" id="MobiDB-lite"/>
    </source>
</evidence>
<organism evidence="4 5">
    <name type="scientific">Salipiger marinus</name>
    <dbReference type="NCBI Taxonomy" id="555512"/>
    <lineage>
        <taxon>Bacteria</taxon>
        <taxon>Pseudomonadati</taxon>
        <taxon>Pseudomonadota</taxon>
        <taxon>Alphaproteobacteria</taxon>
        <taxon>Rhodobacterales</taxon>
        <taxon>Roseobacteraceae</taxon>
        <taxon>Salipiger</taxon>
    </lineage>
</organism>
<feature type="chain" id="PRO_5011707209" evidence="3">
    <location>
        <begin position="24"/>
        <end position="373"/>
    </location>
</feature>
<feature type="signal peptide" evidence="3">
    <location>
        <begin position="1"/>
        <end position="23"/>
    </location>
</feature>
<evidence type="ECO:0000313" key="5">
    <source>
        <dbReference type="Proteomes" id="UP000199093"/>
    </source>
</evidence>
<dbReference type="Proteomes" id="UP000199093">
    <property type="component" value="Unassembled WGS sequence"/>
</dbReference>
<evidence type="ECO:0000313" key="4">
    <source>
        <dbReference type="EMBL" id="SDJ24471.1"/>
    </source>
</evidence>
<protein>
    <submittedName>
        <fullName evidence="4">Septal ring factor EnvC, activator of murein hydrolases AmiA and AmiB</fullName>
    </submittedName>
</protein>
<name>A0A1G8S5K2_9RHOB</name>
<feature type="region of interest" description="Disordered" evidence="2">
    <location>
        <begin position="317"/>
        <end position="351"/>
    </location>
</feature>
<keyword evidence="5" id="KW-1185">Reference proteome</keyword>
<dbReference type="InterPro" id="IPR011055">
    <property type="entry name" value="Dup_hybrid_motif"/>
</dbReference>
<dbReference type="Gene3D" id="2.70.70.10">
    <property type="entry name" value="Glucose Permease (Domain IIA)"/>
    <property type="match status" value="1"/>
</dbReference>
<dbReference type="AlphaFoldDB" id="A0A1G8S5K2"/>
<dbReference type="OrthoDB" id="9809144at2"/>
<accession>A0A1G8S5K2</accession>